<evidence type="ECO:0008006" key="10">
    <source>
        <dbReference type="Google" id="ProtNLM"/>
    </source>
</evidence>
<keyword evidence="7" id="KW-0998">Cell outer membrane</keyword>
<evidence type="ECO:0000256" key="2">
    <source>
        <dbReference type="ARBA" id="ARBA00007613"/>
    </source>
</evidence>
<evidence type="ECO:0000256" key="1">
    <source>
        <dbReference type="ARBA" id="ARBA00004442"/>
    </source>
</evidence>
<evidence type="ECO:0000256" key="4">
    <source>
        <dbReference type="ARBA" id="ARBA00022452"/>
    </source>
</evidence>
<dbReference type="PANTHER" id="PTHR30026">
    <property type="entry name" value="OUTER MEMBRANE PROTEIN TOLC"/>
    <property type="match status" value="1"/>
</dbReference>
<keyword evidence="4" id="KW-1134">Transmembrane beta strand</keyword>
<evidence type="ECO:0000256" key="5">
    <source>
        <dbReference type="ARBA" id="ARBA00022692"/>
    </source>
</evidence>
<keyword evidence="3" id="KW-0813">Transport</keyword>
<dbReference type="Proteomes" id="UP000234857">
    <property type="component" value="Unassembled WGS sequence"/>
</dbReference>
<dbReference type="AlphaFoldDB" id="A0A2N5ZNB3"/>
<dbReference type="InterPro" id="IPR003423">
    <property type="entry name" value="OMP_efflux"/>
</dbReference>
<dbReference type="GO" id="GO:0009279">
    <property type="term" value="C:cell outer membrane"/>
    <property type="evidence" value="ECO:0007669"/>
    <property type="project" value="UniProtKB-SubCell"/>
</dbReference>
<dbReference type="GO" id="GO:0015562">
    <property type="term" value="F:efflux transmembrane transporter activity"/>
    <property type="evidence" value="ECO:0007669"/>
    <property type="project" value="InterPro"/>
</dbReference>
<dbReference type="PANTHER" id="PTHR30026:SF20">
    <property type="entry name" value="OUTER MEMBRANE PROTEIN TOLC"/>
    <property type="match status" value="1"/>
</dbReference>
<dbReference type="SUPFAM" id="SSF56954">
    <property type="entry name" value="Outer membrane efflux proteins (OEP)"/>
    <property type="match status" value="1"/>
</dbReference>
<evidence type="ECO:0000313" key="8">
    <source>
        <dbReference type="EMBL" id="PLX20166.1"/>
    </source>
</evidence>
<organism evidence="8 9">
    <name type="scientific">Muiribacterium halophilum</name>
    <dbReference type="NCBI Taxonomy" id="2053465"/>
    <lineage>
        <taxon>Bacteria</taxon>
        <taxon>Candidatus Muiribacteriota</taxon>
        <taxon>Candidatus Muiribacteriia</taxon>
        <taxon>Candidatus Muiribacteriales</taxon>
        <taxon>Candidatus Muiribacteriaceae</taxon>
        <taxon>Candidatus Muiribacterium</taxon>
    </lineage>
</organism>
<evidence type="ECO:0000256" key="3">
    <source>
        <dbReference type="ARBA" id="ARBA00022448"/>
    </source>
</evidence>
<evidence type="ECO:0000256" key="6">
    <source>
        <dbReference type="ARBA" id="ARBA00023136"/>
    </source>
</evidence>
<sequence length="411" mass="47434">MKKAITIILSISFLFTQNIFAEKVSYEKLLKDLMKRNPQIIAAEKDIESKGYSLNITEKGKLPTLNVSQGVSYSHDSSSKNFSTGFSLRYDLDPRKNIDRSVSISTLNIDKDVISLQQKKSQLVYDLKETFFRIVKLKENIKVANATLKRRKNDLVLIKLKYHAGKESLQAVSESEANMLDAEYRVIQAKNQLSQAYYDIAVLTDSEVVEFEPVYDSDIIEIDYDFKQLLELALNNDFSLKNLKISERILKLQNEGDLIEYKRPSLSMSVSNSYSGEKFMEKESLSGSLSMSYPLYDGNKKTDIKDKYKTDIVSISQDIEDTKNSIKRDIYKAFNNYQLAIKKMEVEKKVLDSKREIYSLTKLKYEQGTTDYFFLQQKETELTNAEFGYVSSLYDVRVNLAQIYRKLGRTE</sequence>
<evidence type="ECO:0000313" key="9">
    <source>
        <dbReference type="Proteomes" id="UP000234857"/>
    </source>
</evidence>
<keyword evidence="5" id="KW-0812">Transmembrane</keyword>
<reference evidence="8 9" key="1">
    <citation type="submission" date="2017-11" db="EMBL/GenBank/DDBJ databases">
        <title>Genome-resolved metagenomics identifies genetic mobility, metabolic interactions, and unexpected diversity in perchlorate-reducing communities.</title>
        <authorList>
            <person name="Barnum T.P."/>
            <person name="Figueroa I.A."/>
            <person name="Carlstrom C.I."/>
            <person name="Lucas L.N."/>
            <person name="Engelbrektson A.L."/>
            <person name="Coates J.D."/>
        </authorList>
    </citation>
    <scope>NUCLEOTIDE SEQUENCE [LARGE SCALE GENOMIC DNA]</scope>
    <source>
        <strain evidence="8">BM706</strain>
    </source>
</reference>
<comment type="similarity">
    <text evidence="2">Belongs to the outer membrane factor (OMF) (TC 1.B.17) family.</text>
</comment>
<name>A0A2N5ZNB3_MUIH1</name>
<comment type="subcellular location">
    <subcellularLocation>
        <location evidence="1">Cell outer membrane</location>
    </subcellularLocation>
</comment>
<dbReference type="GO" id="GO:1990281">
    <property type="term" value="C:efflux pump complex"/>
    <property type="evidence" value="ECO:0007669"/>
    <property type="project" value="TreeGrafter"/>
</dbReference>
<gene>
    <name evidence="8" type="ORF">C0601_00090</name>
</gene>
<dbReference type="InterPro" id="IPR051906">
    <property type="entry name" value="TolC-like"/>
</dbReference>
<dbReference type="Pfam" id="PF02321">
    <property type="entry name" value="OEP"/>
    <property type="match status" value="2"/>
</dbReference>
<accession>A0A2N5ZNB3</accession>
<comment type="caution">
    <text evidence="8">The sequence shown here is derived from an EMBL/GenBank/DDBJ whole genome shotgun (WGS) entry which is preliminary data.</text>
</comment>
<keyword evidence="6" id="KW-0472">Membrane</keyword>
<dbReference type="EMBL" id="PKTG01000004">
    <property type="protein sequence ID" value="PLX20166.1"/>
    <property type="molecule type" value="Genomic_DNA"/>
</dbReference>
<evidence type="ECO:0000256" key="7">
    <source>
        <dbReference type="ARBA" id="ARBA00023237"/>
    </source>
</evidence>
<dbReference type="GO" id="GO:0015288">
    <property type="term" value="F:porin activity"/>
    <property type="evidence" value="ECO:0007669"/>
    <property type="project" value="TreeGrafter"/>
</dbReference>
<proteinExistence type="inferred from homology"/>
<protein>
    <recommendedName>
        <fullName evidence="10">TolC family protein</fullName>
    </recommendedName>
</protein>
<dbReference type="Gene3D" id="1.20.1600.10">
    <property type="entry name" value="Outer membrane efflux proteins (OEP)"/>
    <property type="match status" value="1"/>
</dbReference>